<evidence type="ECO:0000313" key="1">
    <source>
        <dbReference type="EMBL" id="DAE07802.1"/>
    </source>
</evidence>
<protein>
    <submittedName>
        <fullName evidence="1">Uncharacterized protein</fullName>
    </submittedName>
</protein>
<proteinExistence type="predicted"/>
<accession>A0A8S5PLN0</accession>
<reference evidence="1" key="1">
    <citation type="journal article" date="2021" name="Proc. Natl. Acad. Sci. U.S.A.">
        <title>A Catalog of Tens of Thousands of Viruses from Human Metagenomes Reveals Hidden Associations with Chronic Diseases.</title>
        <authorList>
            <person name="Tisza M.J."/>
            <person name="Buck C.B."/>
        </authorList>
    </citation>
    <scope>NUCLEOTIDE SEQUENCE</scope>
    <source>
        <strain evidence="1">Ct5kv15</strain>
    </source>
</reference>
<sequence>MFYPKQYAIIKSALVWSRLLKINIHKIPHTL</sequence>
<organism evidence="1">
    <name type="scientific">Siphoviridae sp. ct5kv15</name>
    <dbReference type="NCBI Taxonomy" id="2825338"/>
    <lineage>
        <taxon>Viruses</taxon>
        <taxon>Duplodnaviria</taxon>
        <taxon>Heunggongvirae</taxon>
        <taxon>Uroviricota</taxon>
        <taxon>Caudoviricetes</taxon>
    </lineage>
</organism>
<name>A0A8S5PLN0_9CAUD</name>
<dbReference type="EMBL" id="BK015457">
    <property type="protein sequence ID" value="DAE07802.1"/>
    <property type="molecule type" value="Genomic_DNA"/>
</dbReference>